<dbReference type="SUPFAM" id="SSF52540">
    <property type="entry name" value="P-loop containing nucleoside triphosphate hydrolases"/>
    <property type="match status" value="1"/>
</dbReference>
<keyword evidence="3" id="KW-0547">Nucleotide-binding</keyword>
<dbReference type="GO" id="GO:0016887">
    <property type="term" value="F:ATP hydrolysis activity"/>
    <property type="evidence" value="ECO:0007669"/>
    <property type="project" value="InterPro"/>
</dbReference>
<dbReference type="InterPro" id="IPR050319">
    <property type="entry name" value="ABC_transp_ATP-bind"/>
</dbReference>
<evidence type="ECO:0000313" key="6">
    <source>
        <dbReference type="EMBL" id="SHF56388.1"/>
    </source>
</evidence>
<dbReference type="InterPro" id="IPR003593">
    <property type="entry name" value="AAA+_ATPase"/>
</dbReference>
<evidence type="ECO:0000256" key="2">
    <source>
        <dbReference type="ARBA" id="ARBA00022448"/>
    </source>
</evidence>
<dbReference type="InterPro" id="IPR017871">
    <property type="entry name" value="ABC_transporter-like_CS"/>
</dbReference>
<dbReference type="GO" id="GO:0055085">
    <property type="term" value="P:transmembrane transport"/>
    <property type="evidence" value="ECO:0007669"/>
    <property type="project" value="UniProtKB-ARBA"/>
</dbReference>
<dbReference type="EMBL" id="FQVI01000043">
    <property type="protein sequence ID" value="SHF56388.1"/>
    <property type="molecule type" value="Genomic_DNA"/>
</dbReference>
<dbReference type="PANTHER" id="PTHR43776">
    <property type="entry name" value="TRANSPORT ATP-BINDING PROTEIN"/>
    <property type="match status" value="1"/>
</dbReference>
<dbReference type="CDD" id="cd03257">
    <property type="entry name" value="ABC_NikE_OppD_transporters"/>
    <property type="match status" value="1"/>
</dbReference>
<dbReference type="InterPro" id="IPR013563">
    <property type="entry name" value="Oligopep_ABC_C"/>
</dbReference>
<dbReference type="SMART" id="SM00382">
    <property type="entry name" value="AAA"/>
    <property type="match status" value="1"/>
</dbReference>
<dbReference type="STRING" id="1122155.SAMN02745158_04229"/>
<dbReference type="RefSeq" id="WP_072854745.1">
    <property type="nucleotide sequence ID" value="NZ_FQVI01000043.1"/>
</dbReference>
<dbReference type="InterPro" id="IPR027417">
    <property type="entry name" value="P-loop_NTPase"/>
</dbReference>
<gene>
    <name evidence="6" type="ORF">SAMN02745158_04229</name>
</gene>
<evidence type="ECO:0000256" key="3">
    <source>
        <dbReference type="ARBA" id="ARBA00022741"/>
    </source>
</evidence>
<evidence type="ECO:0000259" key="5">
    <source>
        <dbReference type="PROSITE" id="PS50893"/>
    </source>
</evidence>
<evidence type="ECO:0000313" key="7">
    <source>
        <dbReference type="Proteomes" id="UP000184245"/>
    </source>
</evidence>
<dbReference type="AlphaFoldDB" id="A0A1M5CNU4"/>
<sequence>MSDKKVILKVRNLTKEFKIRAQKFGEQPQILHALTDVSVDIYEGETLGIIGESGCGKSTFGKCLVQLHKATAGSVEYDGRNIFELKKEDLKNLKRDIQMVFQDPFSSLDPRMTAGKLVEEPMIVHKVVTDKAERSRKALELLQTVGLDVQHVHRYPHEFSGGQRQRINVARALALNPKLIVCDEPVSALDVSIQAQVLNLFNQLQKEYNLTYVFISHDLSVIKHISDRIAIMYLGRIVELCDANSIYENPLHPYTQALLSAIPPESPFEKRERIVLSGEIPSPIGEQKGCPLAKRCPKCMERCKTDAPQLKDVGDGHHVACFLFDDK</sequence>
<dbReference type="InterPro" id="IPR003439">
    <property type="entry name" value="ABC_transporter-like_ATP-bd"/>
</dbReference>
<dbReference type="PANTHER" id="PTHR43776:SF7">
    <property type="entry name" value="D,D-DIPEPTIDE TRANSPORT ATP-BINDING PROTEIN DDPF-RELATED"/>
    <property type="match status" value="1"/>
</dbReference>
<dbReference type="Gene3D" id="3.40.50.300">
    <property type="entry name" value="P-loop containing nucleotide triphosphate hydrolases"/>
    <property type="match status" value="1"/>
</dbReference>
<accession>A0A1M5CNU4</accession>
<dbReference type="OrthoDB" id="9806285at2"/>
<dbReference type="PROSITE" id="PS00211">
    <property type="entry name" value="ABC_TRANSPORTER_1"/>
    <property type="match status" value="1"/>
</dbReference>
<evidence type="ECO:0000256" key="4">
    <source>
        <dbReference type="ARBA" id="ARBA00022840"/>
    </source>
</evidence>
<reference evidence="6 7" key="1">
    <citation type="submission" date="2016-11" db="EMBL/GenBank/DDBJ databases">
        <authorList>
            <person name="Jaros S."/>
            <person name="Januszkiewicz K."/>
            <person name="Wedrychowicz H."/>
        </authorList>
    </citation>
    <scope>NUCLEOTIDE SEQUENCE [LARGE SCALE GENOMIC DNA]</scope>
    <source>
        <strain evidence="6 7">DSM 17459</strain>
    </source>
</reference>
<keyword evidence="7" id="KW-1185">Reference proteome</keyword>
<feature type="domain" description="ABC transporter" evidence="5">
    <location>
        <begin position="8"/>
        <end position="259"/>
    </location>
</feature>
<dbReference type="PROSITE" id="PS50893">
    <property type="entry name" value="ABC_TRANSPORTER_2"/>
    <property type="match status" value="1"/>
</dbReference>
<organism evidence="6 7">
    <name type="scientific">Lactonifactor longoviformis DSM 17459</name>
    <dbReference type="NCBI Taxonomy" id="1122155"/>
    <lineage>
        <taxon>Bacteria</taxon>
        <taxon>Bacillati</taxon>
        <taxon>Bacillota</taxon>
        <taxon>Clostridia</taxon>
        <taxon>Eubacteriales</taxon>
        <taxon>Clostridiaceae</taxon>
        <taxon>Lactonifactor</taxon>
    </lineage>
</organism>
<dbReference type="Pfam" id="PF08352">
    <property type="entry name" value="oligo_HPY"/>
    <property type="match status" value="1"/>
</dbReference>
<dbReference type="Pfam" id="PF00005">
    <property type="entry name" value="ABC_tran"/>
    <property type="match status" value="1"/>
</dbReference>
<proteinExistence type="inferred from homology"/>
<keyword evidence="4 6" id="KW-0067">ATP-binding</keyword>
<dbReference type="GO" id="GO:0015833">
    <property type="term" value="P:peptide transport"/>
    <property type="evidence" value="ECO:0007669"/>
    <property type="project" value="InterPro"/>
</dbReference>
<evidence type="ECO:0000256" key="1">
    <source>
        <dbReference type="ARBA" id="ARBA00005417"/>
    </source>
</evidence>
<dbReference type="FunFam" id="3.40.50.300:FF:000016">
    <property type="entry name" value="Oligopeptide ABC transporter ATP-binding component"/>
    <property type="match status" value="1"/>
</dbReference>
<protein>
    <submittedName>
        <fullName evidence="6">Oligopeptide transport system ATP-binding protein</fullName>
    </submittedName>
</protein>
<dbReference type="GO" id="GO:0005524">
    <property type="term" value="F:ATP binding"/>
    <property type="evidence" value="ECO:0007669"/>
    <property type="project" value="UniProtKB-KW"/>
</dbReference>
<name>A0A1M5CNU4_9CLOT</name>
<dbReference type="NCBIfam" id="TIGR01727">
    <property type="entry name" value="oligo_HPY"/>
    <property type="match status" value="1"/>
</dbReference>
<keyword evidence="2" id="KW-0813">Transport</keyword>
<dbReference type="Proteomes" id="UP000184245">
    <property type="component" value="Unassembled WGS sequence"/>
</dbReference>
<comment type="similarity">
    <text evidence="1">Belongs to the ABC transporter superfamily.</text>
</comment>